<feature type="signal peptide" evidence="2">
    <location>
        <begin position="1"/>
        <end position="24"/>
    </location>
</feature>
<gene>
    <name evidence="3" type="ORF">EJV47_03860</name>
</gene>
<evidence type="ECO:0008006" key="5">
    <source>
        <dbReference type="Google" id="ProtNLM"/>
    </source>
</evidence>
<proteinExistence type="predicted"/>
<feature type="chain" id="PRO_5018618430" description="YbgF trimerisation domain-containing protein" evidence="2">
    <location>
        <begin position="25"/>
        <end position="115"/>
    </location>
</feature>
<protein>
    <recommendedName>
        <fullName evidence="5">YbgF trimerisation domain-containing protein</fullName>
    </recommendedName>
</protein>
<organism evidence="3 4">
    <name type="scientific">Hymenobacter gummosus</name>
    <dbReference type="NCBI Taxonomy" id="1776032"/>
    <lineage>
        <taxon>Bacteria</taxon>
        <taxon>Pseudomonadati</taxon>
        <taxon>Bacteroidota</taxon>
        <taxon>Cytophagia</taxon>
        <taxon>Cytophagales</taxon>
        <taxon>Hymenobacteraceae</taxon>
        <taxon>Hymenobacter</taxon>
    </lineage>
</organism>
<evidence type="ECO:0000313" key="4">
    <source>
        <dbReference type="Proteomes" id="UP000282184"/>
    </source>
</evidence>
<dbReference type="OrthoDB" id="885887at2"/>
<keyword evidence="1" id="KW-0175">Coiled coil</keyword>
<comment type="caution">
    <text evidence="3">The sequence shown here is derived from an EMBL/GenBank/DDBJ whole genome shotgun (WGS) entry which is preliminary data.</text>
</comment>
<evidence type="ECO:0000256" key="1">
    <source>
        <dbReference type="SAM" id="Coils"/>
    </source>
</evidence>
<sequence length="115" mass="12572">MTTTLLRFLLLLALLLLGHAAVRAQSVPAERPNQTVTGFGDPEPMDPRYAQAAEVSELKAQVQNLLQAYDQLVTRYNVQSAKLQELEQKQPATAPVMTPAGRNRALRANALTGSF</sequence>
<accession>A0A3S0JG52</accession>
<evidence type="ECO:0000256" key="2">
    <source>
        <dbReference type="SAM" id="SignalP"/>
    </source>
</evidence>
<dbReference type="EMBL" id="RXOF01000002">
    <property type="protein sequence ID" value="RTQ52171.1"/>
    <property type="molecule type" value="Genomic_DNA"/>
</dbReference>
<dbReference type="Proteomes" id="UP000282184">
    <property type="component" value="Unassembled WGS sequence"/>
</dbReference>
<name>A0A3S0JG52_9BACT</name>
<evidence type="ECO:0000313" key="3">
    <source>
        <dbReference type="EMBL" id="RTQ52171.1"/>
    </source>
</evidence>
<keyword evidence="2" id="KW-0732">Signal</keyword>
<dbReference type="AlphaFoldDB" id="A0A3S0JG52"/>
<reference evidence="3 4" key="1">
    <citation type="submission" date="2018-12" db="EMBL/GenBank/DDBJ databases">
        <title>Hymenobacter gummosus sp. nov., isolated from a spring.</title>
        <authorList>
            <person name="Nie L."/>
        </authorList>
    </citation>
    <scope>NUCLEOTIDE SEQUENCE [LARGE SCALE GENOMIC DNA]</scope>
    <source>
        <strain evidence="3 4">KCTC 52166</strain>
    </source>
</reference>
<keyword evidence="4" id="KW-1185">Reference proteome</keyword>
<dbReference type="RefSeq" id="WP_126691828.1">
    <property type="nucleotide sequence ID" value="NZ_RXOF01000002.1"/>
</dbReference>
<feature type="coiled-coil region" evidence="1">
    <location>
        <begin position="55"/>
        <end position="89"/>
    </location>
</feature>